<comment type="caution">
    <text evidence="2">The sequence shown here is derived from an EMBL/GenBank/DDBJ whole genome shotgun (WGS) entry which is preliminary data.</text>
</comment>
<reference evidence="2 3" key="1">
    <citation type="submission" date="2019-05" db="EMBL/GenBank/DDBJ databases">
        <title>Culicoidintestinum kansasii gen. nov., sp. nov. from the gastrointestinal tract of the biting midge, Culicoides sonorensis.</title>
        <authorList>
            <person name="Neupane S."/>
            <person name="Ghosh A."/>
            <person name="Gunther S."/>
            <person name="Martin K."/>
            <person name="Zurek L."/>
        </authorList>
    </citation>
    <scope>NUCLEOTIDE SEQUENCE [LARGE SCALE GENOMIC DNA]</scope>
    <source>
        <strain evidence="2 3">CS-1</strain>
    </source>
</reference>
<dbReference type="InterPro" id="IPR012651">
    <property type="entry name" value="Thia_Transptr_ThiT"/>
</dbReference>
<gene>
    <name evidence="2" type="ORF">FEZ08_08885</name>
</gene>
<evidence type="ECO:0000313" key="2">
    <source>
        <dbReference type="EMBL" id="TLG72493.1"/>
    </source>
</evidence>
<keyword evidence="1" id="KW-1133">Transmembrane helix</keyword>
<organism evidence="2 3">
    <name type="scientific">Culicoidibacter larvae</name>
    <dbReference type="NCBI Taxonomy" id="2579976"/>
    <lineage>
        <taxon>Bacteria</taxon>
        <taxon>Bacillati</taxon>
        <taxon>Bacillota</taxon>
        <taxon>Culicoidibacteria</taxon>
        <taxon>Culicoidibacterales</taxon>
        <taxon>Culicoidibacteraceae</taxon>
        <taxon>Culicoidibacter</taxon>
    </lineage>
</organism>
<dbReference type="EMBL" id="VBWP01000008">
    <property type="protein sequence ID" value="TLG72493.1"/>
    <property type="molecule type" value="Genomic_DNA"/>
</dbReference>
<feature type="transmembrane region" description="Helical" evidence="1">
    <location>
        <begin position="7"/>
        <end position="27"/>
    </location>
</feature>
<keyword evidence="1" id="KW-0812">Transmembrane</keyword>
<dbReference type="GO" id="GO:0005886">
    <property type="term" value="C:plasma membrane"/>
    <property type="evidence" value="ECO:0007669"/>
    <property type="project" value="InterPro"/>
</dbReference>
<dbReference type="InParanoid" id="A0A5R8Q996"/>
<accession>A0A5R8Q996</accession>
<feature type="transmembrane region" description="Helical" evidence="1">
    <location>
        <begin position="160"/>
        <end position="179"/>
    </location>
</feature>
<proteinExistence type="predicted"/>
<evidence type="ECO:0000256" key="1">
    <source>
        <dbReference type="SAM" id="Phobius"/>
    </source>
</evidence>
<dbReference type="Pfam" id="PF09515">
    <property type="entry name" value="Thia_YuaJ"/>
    <property type="match status" value="1"/>
</dbReference>
<dbReference type="OrthoDB" id="9795813at2"/>
<dbReference type="FunCoup" id="A0A5R8Q996">
    <property type="interactions" value="6"/>
</dbReference>
<feature type="transmembrane region" description="Helical" evidence="1">
    <location>
        <begin position="33"/>
        <end position="52"/>
    </location>
</feature>
<dbReference type="Gene3D" id="1.10.1760.20">
    <property type="match status" value="1"/>
</dbReference>
<keyword evidence="1" id="KW-0472">Membrane</keyword>
<name>A0A5R8Q996_9FIRM</name>
<sequence length="186" mass="20425">MMIQNKRIAMFATMGVLMALALVLEYVDKTFLSFAWLQGGSISTSAFIIFVVGWRYKAAAGALFAGVYGFLTFYLFGGTMYSLIQVVLEYGLAFIVLGVIAGLTPMGTSRWKLPYVIGGIWVACAIRLLIHTVAGIIFFAEYAPAGQAVWLYSLTYNGLYMVPNAILYTVLTVLLWPTLNRLAKSA</sequence>
<feature type="transmembrane region" description="Helical" evidence="1">
    <location>
        <begin position="83"/>
        <end position="103"/>
    </location>
</feature>
<dbReference type="Proteomes" id="UP000306912">
    <property type="component" value="Unassembled WGS sequence"/>
</dbReference>
<keyword evidence="3" id="KW-1185">Reference proteome</keyword>
<evidence type="ECO:0008006" key="4">
    <source>
        <dbReference type="Google" id="ProtNLM"/>
    </source>
</evidence>
<dbReference type="GO" id="GO:0015234">
    <property type="term" value="F:thiamine transmembrane transporter activity"/>
    <property type="evidence" value="ECO:0007669"/>
    <property type="project" value="InterPro"/>
</dbReference>
<feature type="transmembrane region" description="Helical" evidence="1">
    <location>
        <begin position="115"/>
        <end position="140"/>
    </location>
</feature>
<evidence type="ECO:0000313" key="3">
    <source>
        <dbReference type="Proteomes" id="UP000306912"/>
    </source>
</evidence>
<dbReference type="AlphaFoldDB" id="A0A5R8Q996"/>
<protein>
    <recommendedName>
        <fullName evidence="4">Energy-coupled thiamine transporter ThiT</fullName>
    </recommendedName>
</protein>
<dbReference type="RefSeq" id="WP_138191511.1">
    <property type="nucleotide sequence ID" value="NZ_VBWP01000008.1"/>
</dbReference>
<feature type="transmembrane region" description="Helical" evidence="1">
    <location>
        <begin position="59"/>
        <end position="77"/>
    </location>
</feature>